<protein>
    <recommendedName>
        <fullName evidence="5">DUF3995 domain-containing protein</fullName>
    </recommendedName>
</protein>
<dbReference type="InterPro" id="IPR025058">
    <property type="entry name" value="DUF3995"/>
</dbReference>
<name>A0A1A8ZB91_9ACTN</name>
<organism evidence="3 4">
    <name type="scientific">Micromonospora narathiwatensis</name>
    <dbReference type="NCBI Taxonomy" id="299146"/>
    <lineage>
        <taxon>Bacteria</taxon>
        <taxon>Bacillati</taxon>
        <taxon>Actinomycetota</taxon>
        <taxon>Actinomycetes</taxon>
        <taxon>Micromonosporales</taxon>
        <taxon>Micromonosporaceae</taxon>
        <taxon>Micromonospora</taxon>
    </lineage>
</organism>
<sequence>MTRSNAASTDGRRGGGTAAPVGREGVRPGTWAGHGACLWSLLFAALSFYWAAGGLVGAGTIGPAVEGPALAREPSFVALLWATAVLKLIAAALALALVRQRPRWVPRWLLLLAGWGAAALLSLYALANLAQHLLIVAGVIEVPAGLGRAALPWHLLLWDPIWLAGGLLFTFTTIRYSRLTSRTTQHKLVN</sequence>
<evidence type="ECO:0000313" key="4">
    <source>
        <dbReference type="Proteomes" id="UP000198765"/>
    </source>
</evidence>
<reference evidence="3 4" key="1">
    <citation type="submission" date="2016-06" db="EMBL/GenBank/DDBJ databases">
        <authorList>
            <person name="Kjaerup R.B."/>
            <person name="Dalgaard T.S."/>
            <person name="Juul-Madsen H.R."/>
        </authorList>
    </citation>
    <scope>NUCLEOTIDE SEQUENCE [LARGE SCALE GENOMIC DNA]</scope>
    <source>
        <strain evidence="3 4">DSM 45248</strain>
    </source>
</reference>
<dbReference type="RefSeq" id="WP_091192142.1">
    <property type="nucleotide sequence ID" value="NZ_LT594324.1"/>
</dbReference>
<keyword evidence="2" id="KW-0812">Transmembrane</keyword>
<evidence type="ECO:0000256" key="2">
    <source>
        <dbReference type="SAM" id="Phobius"/>
    </source>
</evidence>
<dbReference type="Proteomes" id="UP000198765">
    <property type="component" value="Chromosome I"/>
</dbReference>
<feature type="transmembrane region" description="Helical" evidence="2">
    <location>
        <begin position="160"/>
        <end position="177"/>
    </location>
</feature>
<evidence type="ECO:0000313" key="3">
    <source>
        <dbReference type="EMBL" id="SBT41136.1"/>
    </source>
</evidence>
<dbReference type="EMBL" id="LT594324">
    <property type="protein sequence ID" value="SBT41136.1"/>
    <property type="molecule type" value="Genomic_DNA"/>
</dbReference>
<evidence type="ECO:0008006" key="5">
    <source>
        <dbReference type="Google" id="ProtNLM"/>
    </source>
</evidence>
<keyword evidence="2" id="KW-0472">Membrane</keyword>
<dbReference type="Pfam" id="PF13160">
    <property type="entry name" value="DUF3995"/>
    <property type="match status" value="1"/>
</dbReference>
<evidence type="ECO:0000256" key="1">
    <source>
        <dbReference type="SAM" id="MobiDB-lite"/>
    </source>
</evidence>
<dbReference type="OrthoDB" id="2881403at2"/>
<keyword evidence="4" id="KW-1185">Reference proteome</keyword>
<dbReference type="AlphaFoldDB" id="A0A1A8ZB91"/>
<feature type="region of interest" description="Disordered" evidence="1">
    <location>
        <begin position="1"/>
        <end position="24"/>
    </location>
</feature>
<keyword evidence="2" id="KW-1133">Transmembrane helix</keyword>
<dbReference type="PATRIC" id="fig|299146.4.peg.1196"/>
<accession>A0A1A8ZB91</accession>
<feature type="transmembrane region" description="Helical" evidence="2">
    <location>
        <begin position="36"/>
        <end position="56"/>
    </location>
</feature>
<gene>
    <name evidence="3" type="ORF">GA0070621_1154</name>
</gene>
<feature type="transmembrane region" description="Helical" evidence="2">
    <location>
        <begin position="110"/>
        <end position="140"/>
    </location>
</feature>
<feature type="transmembrane region" description="Helical" evidence="2">
    <location>
        <begin position="76"/>
        <end position="98"/>
    </location>
</feature>
<proteinExistence type="predicted"/>